<dbReference type="RefSeq" id="WP_093173077.1">
    <property type="nucleotide sequence ID" value="NZ_FNCN01000025.1"/>
</dbReference>
<evidence type="ECO:0000313" key="13">
    <source>
        <dbReference type="Proteomes" id="UP000198923"/>
    </source>
</evidence>
<dbReference type="GO" id="GO:0035446">
    <property type="term" value="F:cysteine-glucosaminylinositol ligase activity"/>
    <property type="evidence" value="ECO:0007669"/>
    <property type="project" value="UniProtKB-UniRule"/>
</dbReference>
<evidence type="ECO:0000256" key="8">
    <source>
        <dbReference type="ARBA" id="ARBA00022840"/>
    </source>
</evidence>
<comment type="catalytic activity">
    <reaction evidence="9 10">
        <text>1D-myo-inositol 2-amino-2-deoxy-alpha-D-glucopyranoside + L-cysteine + ATP = 1D-myo-inositol 2-(L-cysteinylamino)-2-deoxy-alpha-D-glucopyranoside + AMP + diphosphate + H(+)</text>
        <dbReference type="Rhea" id="RHEA:26176"/>
        <dbReference type="ChEBI" id="CHEBI:15378"/>
        <dbReference type="ChEBI" id="CHEBI:30616"/>
        <dbReference type="ChEBI" id="CHEBI:33019"/>
        <dbReference type="ChEBI" id="CHEBI:35235"/>
        <dbReference type="ChEBI" id="CHEBI:58886"/>
        <dbReference type="ChEBI" id="CHEBI:58887"/>
        <dbReference type="ChEBI" id="CHEBI:456215"/>
        <dbReference type="EC" id="6.3.1.13"/>
    </reaction>
</comment>
<feature type="binding site" evidence="10">
    <location>
        <begin position="43"/>
        <end position="46"/>
    </location>
    <ligand>
        <name>L-cysteinyl-5'-AMP</name>
        <dbReference type="ChEBI" id="CHEBI:144924"/>
    </ligand>
</feature>
<dbReference type="FunFam" id="3.40.50.620:FF:000134">
    <property type="entry name" value="L-cysteine:1D-myo-inositol 2-amino-2-deoxy-alpha-D-glucopyranoside ligase"/>
    <property type="match status" value="1"/>
</dbReference>
<dbReference type="InterPro" id="IPR024909">
    <property type="entry name" value="Cys-tRNA/MSH_ligase"/>
</dbReference>
<evidence type="ECO:0000259" key="11">
    <source>
        <dbReference type="Pfam" id="PF01406"/>
    </source>
</evidence>
<dbReference type="HAMAP" id="MF_01697">
    <property type="entry name" value="MshC"/>
    <property type="match status" value="1"/>
</dbReference>
<dbReference type="SUPFAM" id="SSF52374">
    <property type="entry name" value="Nucleotidylyl transferase"/>
    <property type="match status" value="1"/>
</dbReference>
<dbReference type="PANTHER" id="PTHR10890">
    <property type="entry name" value="CYSTEINYL-TRNA SYNTHETASE"/>
    <property type="match status" value="1"/>
</dbReference>
<dbReference type="InterPro" id="IPR017812">
    <property type="entry name" value="Mycothiol_ligase_MshC"/>
</dbReference>
<keyword evidence="5 10" id="KW-0479">Metal-binding</keyword>
<evidence type="ECO:0000256" key="5">
    <source>
        <dbReference type="ARBA" id="ARBA00022723"/>
    </source>
</evidence>
<feature type="binding site" evidence="10">
    <location>
        <position position="279"/>
    </location>
    <ligand>
        <name>L-cysteinyl-5'-AMP</name>
        <dbReference type="ChEBI" id="CHEBI:144924"/>
    </ligand>
</feature>
<feature type="short sequence motif" description="'KMSKS' region" evidence="10">
    <location>
        <begin position="285"/>
        <end position="289"/>
    </location>
</feature>
<dbReference type="OrthoDB" id="9815130at2"/>
<dbReference type="PANTHER" id="PTHR10890:SF3">
    <property type="entry name" value="CYSTEINE--TRNA LIGASE, CYTOPLASMIC"/>
    <property type="match status" value="1"/>
</dbReference>
<organism evidence="12 13">
    <name type="scientific">Sinosporangium album</name>
    <dbReference type="NCBI Taxonomy" id="504805"/>
    <lineage>
        <taxon>Bacteria</taxon>
        <taxon>Bacillati</taxon>
        <taxon>Actinomycetota</taxon>
        <taxon>Actinomycetes</taxon>
        <taxon>Streptosporangiales</taxon>
        <taxon>Streptosporangiaceae</taxon>
        <taxon>Sinosporangium</taxon>
    </lineage>
</organism>
<dbReference type="STRING" id="504805.SAMN05421505_12515"/>
<feature type="binding site" evidence="10">
    <location>
        <position position="227"/>
    </location>
    <ligand>
        <name>Zn(2+)</name>
        <dbReference type="ChEBI" id="CHEBI:29105"/>
    </ligand>
</feature>
<dbReference type="EMBL" id="FNCN01000025">
    <property type="protein sequence ID" value="SDH87479.1"/>
    <property type="molecule type" value="Genomic_DNA"/>
</dbReference>
<keyword evidence="7 10" id="KW-0862">Zinc</keyword>
<evidence type="ECO:0000256" key="7">
    <source>
        <dbReference type="ARBA" id="ARBA00022833"/>
    </source>
</evidence>
<feature type="binding site" evidence="10">
    <location>
        <begin position="245"/>
        <end position="247"/>
    </location>
    <ligand>
        <name>L-cysteinyl-5'-AMP</name>
        <dbReference type="ChEBI" id="CHEBI:144924"/>
    </ligand>
</feature>
<dbReference type="NCBIfam" id="TIGR03447">
    <property type="entry name" value="mycothiol_MshC"/>
    <property type="match status" value="1"/>
</dbReference>
<feature type="domain" description="tRNA synthetases class I catalytic" evidence="11">
    <location>
        <begin position="37"/>
        <end position="331"/>
    </location>
</feature>
<dbReference type="GO" id="GO:0008270">
    <property type="term" value="F:zinc ion binding"/>
    <property type="evidence" value="ECO:0007669"/>
    <property type="project" value="UniProtKB-UniRule"/>
</dbReference>
<name>A0A1G8FZB2_9ACTN</name>
<comment type="subunit">
    <text evidence="3 10">Monomer.</text>
</comment>
<dbReference type="GO" id="GO:0004817">
    <property type="term" value="F:cysteine-tRNA ligase activity"/>
    <property type="evidence" value="ECO:0007669"/>
    <property type="project" value="TreeGrafter"/>
</dbReference>
<protein>
    <recommendedName>
        <fullName evidence="10">L-cysteine:1D-myo-inositol 2-amino-2-deoxy-alpha-D-glucopyranoside ligase</fullName>
        <shortName evidence="10">L-Cys:GlcN-Ins ligase</shortName>
        <ecNumber evidence="10">6.3.1.13</ecNumber>
    </recommendedName>
    <alternativeName>
        <fullName evidence="10">Mycothiol ligase</fullName>
        <shortName evidence="10">MSH ligase</shortName>
    </alternativeName>
</protein>
<gene>
    <name evidence="10" type="primary">mshC</name>
    <name evidence="12" type="ORF">SAMN05421505_12515</name>
</gene>
<comment type="similarity">
    <text evidence="2 10">Belongs to the class-I aminoacyl-tRNA synthetase family. MshC subfamily.</text>
</comment>
<proteinExistence type="inferred from homology"/>
<sequence length="409" mass="44454">MRSWSAPKLPRLPGVGTPVRLYDTASREARLTEPGSTAKIYVCGITPYDATHLGHANTYLAFDLVNRAWRDAGHEVHFTQNATDVDDPLLERAESTGEDWRELAEREIELFRSDMEALRVLPPREYVGVTEVVDQVADLIAVLRDKGATYTLDGDVYFDVAAAPKFGAVSGYSEQEMLALFPERGGDPDRPGKKHPLDWLLWRAERPGEPSWPSPFGPGRPGWHVECTAIALASLGPGFDVAGGGSDLIFPHHEMGACEGHVATGEWPFAKSYVHAGMVALDGEKMSKSRGNLVFVSRLRAEHDPMAVRLALLAHHYREDWEWTPDQIGTAETRLARWRAAAALPAGPAAEGLLEQVRDRLSDDLGAPGALAAVDAWTERALTEGGGDASAPALVRDLADALLGVDLST</sequence>
<evidence type="ECO:0000256" key="9">
    <source>
        <dbReference type="ARBA" id="ARBA00048350"/>
    </source>
</evidence>
<feature type="binding site" evidence="10">
    <location>
        <position position="223"/>
    </location>
    <ligand>
        <name>L-cysteinyl-5'-AMP</name>
        <dbReference type="ChEBI" id="CHEBI:144924"/>
    </ligand>
</feature>
<dbReference type="GO" id="GO:0006423">
    <property type="term" value="P:cysteinyl-tRNA aminoacylation"/>
    <property type="evidence" value="ECO:0007669"/>
    <property type="project" value="TreeGrafter"/>
</dbReference>
<dbReference type="AlphaFoldDB" id="A0A1G8FZB2"/>
<feature type="binding site" evidence="10">
    <location>
        <begin position="81"/>
        <end position="83"/>
    </location>
    <ligand>
        <name>L-cysteinyl-5'-AMP</name>
        <dbReference type="ChEBI" id="CHEBI:144924"/>
    </ligand>
</feature>
<evidence type="ECO:0000313" key="12">
    <source>
        <dbReference type="EMBL" id="SDH87479.1"/>
    </source>
</evidence>
<feature type="short sequence motif" description="'HIGH' region" evidence="10">
    <location>
        <begin position="45"/>
        <end position="55"/>
    </location>
</feature>
<dbReference type="Gene3D" id="1.20.120.640">
    <property type="entry name" value="Anticodon-binding domain of a subclass of class I aminoacyl-tRNA synthetases"/>
    <property type="match status" value="1"/>
</dbReference>
<dbReference type="PRINTS" id="PR00983">
    <property type="entry name" value="TRNASYNTHCYS"/>
</dbReference>
<dbReference type="InterPro" id="IPR032678">
    <property type="entry name" value="tRNA-synt_1_cat_dom"/>
</dbReference>
<dbReference type="InterPro" id="IPR014729">
    <property type="entry name" value="Rossmann-like_a/b/a_fold"/>
</dbReference>
<keyword evidence="4 10" id="KW-0436">Ligase</keyword>
<dbReference type="GO" id="GO:0005524">
    <property type="term" value="F:ATP binding"/>
    <property type="evidence" value="ECO:0007669"/>
    <property type="project" value="UniProtKB-KW"/>
</dbReference>
<accession>A0A1G8FZB2</accession>
<dbReference type="GO" id="GO:0005829">
    <property type="term" value="C:cytosol"/>
    <property type="evidence" value="ECO:0007669"/>
    <property type="project" value="TreeGrafter"/>
</dbReference>
<feature type="binding site" evidence="10">
    <location>
        <position position="43"/>
    </location>
    <ligand>
        <name>Zn(2+)</name>
        <dbReference type="ChEBI" id="CHEBI:29105"/>
    </ligand>
</feature>
<feature type="binding site" evidence="10">
    <location>
        <position position="58"/>
    </location>
    <ligand>
        <name>L-cysteinyl-5'-AMP</name>
        <dbReference type="ChEBI" id="CHEBI:144924"/>
    </ligand>
</feature>
<evidence type="ECO:0000256" key="6">
    <source>
        <dbReference type="ARBA" id="ARBA00022741"/>
    </source>
</evidence>
<comment type="cofactor">
    <cofactor evidence="10">
        <name>Zn(2+)</name>
        <dbReference type="ChEBI" id="CHEBI:29105"/>
    </cofactor>
    <text evidence="10">Binds 1 zinc ion per subunit.</text>
</comment>
<dbReference type="Pfam" id="PF01406">
    <property type="entry name" value="tRNA-synt_1e"/>
    <property type="match status" value="1"/>
</dbReference>
<feature type="binding site" evidence="10">
    <location>
        <position position="252"/>
    </location>
    <ligand>
        <name>Zn(2+)</name>
        <dbReference type="ChEBI" id="CHEBI:29105"/>
    </ligand>
</feature>
<evidence type="ECO:0000256" key="1">
    <source>
        <dbReference type="ARBA" id="ARBA00003679"/>
    </source>
</evidence>
<feature type="short sequence motif" description="'ERGGDP' region" evidence="10">
    <location>
        <begin position="183"/>
        <end position="188"/>
    </location>
</feature>
<evidence type="ECO:0000256" key="10">
    <source>
        <dbReference type="HAMAP-Rule" id="MF_01697"/>
    </source>
</evidence>
<keyword evidence="13" id="KW-1185">Reference proteome</keyword>
<dbReference type="GO" id="GO:0010125">
    <property type="term" value="P:mycothiol biosynthetic process"/>
    <property type="evidence" value="ECO:0007669"/>
    <property type="project" value="UniProtKB-UniRule"/>
</dbReference>
<keyword evidence="8 10" id="KW-0067">ATP-binding</keyword>
<dbReference type="CDD" id="cd00672">
    <property type="entry name" value="CysRS_core"/>
    <property type="match status" value="1"/>
</dbReference>
<reference evidence="12 13" key="1">
    <citation type="submission" date="2016-10" db="EMBL/GenBank/DDBJ databases">
        <authorList>
            <person name="de Groot N.N."/>
        </authorList>
    </citation>
    <scope>NUCLEOTIDE SEQUENCE [LARGE SCALE GENOMIC DNA]</scope>
    <source>
        <strain evidence="12 13">CPCC 201354</strain>
    </source>
</reference>
<dbReference type="Proteomes" id="UP000198923">
    <property type="component" value="Unassembled WGS sequence"/>
</dbReference>
<evidence type="ECO:0000256" key="3">
    <source>
        <dbReference type="ARBA" id="ARBA00011245"/>
    </source>
</evidence>
<dbReference type="EC" id="6.3.1.13" evidence="10"/>
<evidence type="ECO:0000256" key="2">
    <source>
        <dbReference type="ARBA" id="ARBA00007723"/>
    </source>
</evidence>
<keyword evidence="6 10" id="KW-0547">Nucleotide-binding</keyword>
<comment type="function">
    <text evidence="1 10">Catalyzes the ATP-dependent condensation of GlcN-Ins and L-cysteine to form L-Cys-GlcN-Ins.</text>
</comment>
<dbReference type="Gene3D" id="3.40.50.620">
    <property type="entry name" value="HUPs"/>
    <property type="match status" value="1"/>
</dbReference>
<evidence type="ECO:0000256" key="4">
    <source>
        <dbReference type="ARBA" id="ARBA00022598"/>
    </source>
</evidence>